<feature type="domain" description="Lcl C-terminal" evidence="1">
    <location>
        <begin position="102"/>
        <end position="251"/>
    </location>
</feature>
<dbReference type="STRING" id="183.GCA_002009735_00477"/>
<gene>
    <name evidence="2" type="ORF">Lepil_1477</name>
</gene>
<dbReference type="HOGENOM" id="CLU_040781_0_0_12"/>
<evidence type="ECO:0000313" key="2">
    <source>
        <dbReference type="EMBL" id="EHQ06166.1"/>
    </source>
</evidence>
<name>H2CKT2_9LEPT</name>
<dbReference type="PANTHER" id="PTHR35812:SF1">
    <property type="entry name" value="LIPOPROTEIN"/>
    <property type="match status" value="1"/>
</dbReference>
<evidence type="ECO:0000259" key="1">
    <source>
        <dbReference type="Pfam" id="PF07603"/>
    </source>
</evidence>
<accession>H2CKT2</accession>
<keyword evidence="3" id="KW-1185">Reference proteome</keyword>
<protein>
    <recommendedName>
        <fullName evidence="1">Lcl C-terminal domain-containing protein</fullName>
    </recommendedName>
</protein>
<dbReference type="AlphaFoldDB" id="H2CKT2"/>
<dbReference type="RefSeq" id="WP_002771428.1">
    <property type="nucleotide sequence ID" value="NZ_JH597773.1"/>
</dbReference>
<proteinExistence type="predicted"/>
<dbReference type="EMBL" id="JH597773">
    <property type="protein sequence ID" value="EHQ06166.1"/>
    <property type="molecule type" value="Genomic_DNA"/>
</dbReference>
<dbReference type="Proteomes" id="UP000005737">
    <property type="component" value="Unassembled WGS sequence"/>
</dbReference>
<dbReference type="Pfam" id="PF07603">
    <property type="entry name" value="Lcl_C"/>
    <property type="match status" value="2"/>
</dbReference>
<organism evidence="2 3">
    <name type="scientific">Leptonema illini DSM 21528</name>
    <dbReference type="NCBI Taxonomy" id="929563"/>
    <lineage>
        <taxon>Bacteria</taxon>
        <taxon>Pseudomonadati</taxon>
        <taxon>Spirochaetota</taxon>
        <taxon>Spirochaetia</taxon>
        <taxon>Leptospirales</taxon>
        <taxon>Leptospiraceae</taxon>
        <taxon>Leptonema</taxon>
    </lineage>
</organism>
<evidence type="ECO:0000313" key="3">
    <source>
        <dbReference type="Proteomes" id="UP000005737"/>
    </source>
</evidence>
<dbReference type="PANTHER" id="PTHR35812">
    <property type="entry name" value="LIPOPROTEIN"/>
    <property type="match status" value="1"/>
</dbReference>
<reference evidence="2 3" key="1">
    <citation type="submission" date="2011-10" db="EMBL/GenBank/DDBJ databases">
        <title>The Improved High-Quality Draft genome of Leptonema illini DSM 21528.</title>
        <authorList>
            <consortium name="US DOE Joint Genome Institute (JGI-PGF)"/>
            <person name="Lucas S."/>
            <person name="Copeland A."/>
            <person name="Lapidus A."/>
            <person name="Glavina del Rio T."/>
            <person name="Dalin E."/>
            <person name="Tice H."/>
            <person name="Bruce D."/>
            <person name="Goodwin L."/>
            <person name="Pitluck S."/>
            <person name="Peters L."/>
            <person name="Mikhailova N."/>
            <person name="Held B."/>
            <person name="Kyrpides N."/>
            <person name="Mavromatis K."/>
            <person name="Ivanova N."/>
            <person name="Markowitz V."/>
            <person name="Cheng J.-F."/>
            <person name="Hugenholtz P."/>
            <person name="Woyke T."/>
            <person name="Wu D."/>
            <person name="Gronow S."/>
            <person name="Wellnitz S."/>
            <person name="Brambilla E.-M."/>
            <person name="Klenk H.-P."/>
            <person name="Eisen J.A."/>
        </authorList>
    </citation>
    <scope>NUCLEOTIDE SEQUENCE [LARGE SCALE GENOMIC DNA]</scope>
    <source>
        <strain evidence="2 3">DSM 21528</strain>
    </source>
</reference>
<feature type="domain" description="Lcl C-terminal" evidence="1">
    <location>
        <begin position="269"/>
        <end position="372"/>
    </location>
</feature>
<dbReference type="InterPro" id="IPR011460">
    <property type="entry name" value="Lcl_C"/>
</dbReference>
<sequence length="445" mass="47559">MMKAISFLLLAALLHGCGKSSDDNSAALALLATGGSAGCSTGVANSATDVPTTTATGKYKVVDTKQTLCYDSTTSATVSCSGLGYDGSYSGNQPSYTNNGNGTVTDNVTGLMWTRSTDINNDTFVNSSDKRFQSDAVTYCENLTLGGHSDWRLPDIKTLYSLIQFSGKDASTYLGTDTSGLTPFIDTTAFDRVFGDQDAGDRIIDAQYATSTIYVSTTMNGDKTMFGVNFVDGRIKGYPATKSKYYVRCVRGESDYGKNNFSVTDSGATVTDDATGLVWQQADASSTNWQDAVDYCENLSLAGETDWRLPNVKELQSIVDYSRSPDTTSGAALDAKFSATSFTNENGCTDWGYYWASTTHVDNDNDAQSATNATYLSFGRALGYMTGSMLDVHGAGAQRSNDKTNIATEEGASSANLGQGLFYYHGPQGDILRLNNRVRCVRAGN</sequence>